<dbReference type="Proteomes" id="UP001153050">
    <property type="component" value="Unassembled WGS sequence"/>
</dbReference>
<comment type="caution">
    <text evidence="1">The sequence shown here is derived from an EMBL/GenBank/DDBJ whole genome shotgun (WGS) entry which is preliminary data.</text>
</comment>
<reference evidence="1 2" key="1">
    <citation type="submission" date="2022-03" db="EMBL/GenBank/DDBJ databases">
        <authorList>
            <person name="Brunel B."/>
        </authorList>
    </citation>
    <scope>NUCLEOTIDE SEQUENCE [LARGE SCALE GENOMIC DNA]</scope>
    <source>
        <strain evidence="1">STM5069sample</strain>
    </source>
</reference>
<gene>
    <name evidence="1" type="ORF">MES5069_270074</name>
</gene>
<proteinExistence type="predicted"/>
<sequence length="105" mass="11246">MAGGKTTTGVPACEACCPKGEANDRLSPPRLMCRAAQSTSSLVLICLFSLLSFNADDVGDVGLRELGVDVLELEHLVRHVGFGQSTFMWPGMRPATILCCFEGDR</sequence>
<organism evidence="1 2">
    <name type="scientific">Mesorhizobium escarrei</name>
    <dbReference type="NCBI Taxonomy" id="666018"/>
    <lineage>
        <taxon>Bacteria</taxon>
        <taxon>Pseudomonadati</taxon>
        <taxon>Pseudomonadota</taxon>
        <taxon>Alphaproteobacteria</taxon>
        <taxon>Hyphomicrobiales</taxon>
        <taxon>Phyllobacteriaceae</taxon>
        <taxon>Mesorhizobium</taxon>
    </lineage>
</organism>
<name>A0ABN8JTS0_9HYPH</name>
<evidence type="ECO:0000313" key="1">
    <source>
        <dbReference type="EMBL" id="CAH2400836.1"/>
    </source>
</evidence>
<accession>A0ABN8JTS0</accession>
<dbReference type="EMBL" id="CAKXZT010000121">
    <property type="protein sequence ID" value="CAH2400836.1"/>
    <property type="molecule type" value="Genomic_DNA"/>
</dbReference>
<keyword evidence="2" id="KW-1185">Reference proteome</keyword>
<protein>
    <submittedName>
        <fullName evidence="1">Uncharacterized protein</fullName>
    </submittedName>
</protein>
<evidence type="ECO:0000313" key="2">
    <source>
        <dbReference type="Proteomes" id="UP001153050"/>
    </source>
</evidence>